<evidence type="ECO:0000256" key="1">
    <source>
        <dbReference type="ARBA" id="ARBA00004141"/>
    </source>
</evidence>
<feature type="transmembrane region" description="Helical" evidence="5">
    <location>
        <begin position="243"/>
        <end position="261"/>
    </location>
</feature>
<dbReference type="AlphaFoldDB" id="A0A2H0WSP5"/>
<gene>
    <name evidence="7" type="ORF">COT63_02475</name>
</gene>
<dbReference type="GO" id="GO:0016020">
    <property type="term" value="C:membrane"/>
    <property type="evidence" value="ECO:0007669"/>
    <property type="project" value="UniProtKB-SubCell"/>
</dbReference>
<name>A0A2H0WSP5_9BACT</name>
<comment type="caution">
    <text evidence="7">The sequence shown here is derived from an EMBL/GenBank/DDBJ whole genome shotgun (WGS) entry which is preliminary data.</text>
</comment>
<keyword evidence="3 5" id="KW-1133">Transmembrane helix</keyword>
<protein>
    <recommendedName>
        <fullName evidence="6">Sodium/calcium exchanger membrane region domain-containing protein</fullName>
    </recommendedName>
</protein>
<organism evidence="7 8">
    <name type="scientific">Candidatus Shapirobacteria bacterium CG09_land_8_20_14_0_10_38_17</name>
    <dbReference type="NCBI Taxonomy" id="1974884"/>
    <lineage>
        <taxon>Bacteria</taxon>
        <taxon>Candidatus Shapironibacteriota</taxon>
    </lineage>
</organism>
<feature type="transmembrane region" description="Helical" evidence="5">
    <location>
        <begin position="57"/>
        <end position="77"/>
    </location>
</feature>
<keyword evidence="2 5" id="KW-0812">Transmembrane</keyword>
<proteinExistence type="predicted"/>
<dbReference type="Gene3D" id="1.20.1420.30">
    <property type="entry name" value="NCX, central ion-binding region"/>
    <property type="match status" value="1"/>
</dbReference>
<feature type="transmembrane region" description="Helical" evidence="5">
    <location>
        <begin position="177"/>
        <end position="199"/>
    </location>
</feature>
<feature type="transmembrane region" description="Helical" evidence="5">
    <location>
        <begin position="30"/>
        <end position="51"/>
    </location>
</feature>
<evidence type="ECO:0000256" key="2">
    <source>
        <dbReference type="ARBA" id="ARBA00022692"/>
    </source>
</evidence>
<evidence type="ECO:0000256" key="3">
    <source>
        <dbReference type="ARBA" id="ARBA00022989"/>
    </source>
</evidence>
<evidence type="ECO:0000313" key="8">
    <source>
        <dbReference type="Proteomes" id="UP000231282"/>
    </source>
</evidence>
<feature type="domain" description="Sodium/calcium exchanger membrane region" evidence="6">
    <location>
        <begin position="149"/>
        <end position="287"/>
    </location>
</feature>
<evidence type="ECO:0000256" key="5">
    <source>
        <dbReference type="SAM" id="Phobius"/>
    </source>
</evidence>
<feature type="transmembrane region" description="Helical" evidence="5">
    <location>
        <begin position="146"/>
        <end position="171"/>
    </location>
</feature>
<dbReference type="InterPro" id="IPR044880">
    <property type="entry name" value="NCX_ion-bd_dom_sf"/>
</dbReference>
<sequence length="292" mass="32925">MSLFFSWSVLLIDHSLAKKSKKTNRFLRELVLSLLLVGPELVLAFFLVSLFGGEAVLGMAMGSFLLILLLIPGLLAVARGSLLIGGKILYRDAFLGFLFVSLPLLFLLDKQLSSNEGWILMGIGLAFLIFHFGNRMRFKIKISGVNWSLMALGGVFFILSFWLIISLIISIDAKVPPFLYGLFLFSLPVCLPELILSLFKKSDEQKTKIVFDHLFFSLAFSATFILGLTAIVFPFRISGLVSYLWSTVFFLVGFALFYFFAWSKKRIDREEGILLIFVFLLMMVMEIWGGGF</sequence>
<evidence type="ECO:0000259" key="6">
    <source>
        <dbReference type="Pfam" id="PF01699"/>
    </source>
</evidence>
<dbReference type="InterPro" id="IPR004837">
    <property type="entry name" value="NaCa_Exmemb"/>
</dbReference>
<accession>A0A2H0WSP5</accession>
<dbReference type="Pfam" id="PF01699">
    <property type="entry name" value="Na_Ca_ex"/>
    <property type="match status" value="1"/>
</dbReference>
<evidence type="ECO:0000256" key="4">
    <source>
        <dbReference type="ARBA" id="ARBA00023136"/>
    </source>
</evidence>
<feature type="transmembrane region" description="Helical" evidence="5">
    <location>
        <begin position="118"/>
        <end position="134"/>
    </location>
</feature>
<dbReference type="EMBL" id="PEZH01000050">
    <property type="protein sequence ID" value="PIS14958.1"/>
    <property type="molecule type" value="Genomic_DNA"/>
</dbReference>
<feature type="transmembrane region" description="Helical" evidence="5">
    <location>
        <begin position="89"/>
        <end position="106"/>
    </location>
</feature>
<evidence type="ECO:0000313" key="7">
    <source>
        <dbReference type="EMBL" id="PIS14958.1"/>
    </source>
</evidence>
<feature type="transmembrane region" description="Helical" evidence="5">
    <location>
        <begin position="273"/>
        <end position="291"/>
    </location>
</feature>
<dbReference type="GO" id="GO:0055085">
    <property type="term" value="P:transmembrane transport"/>
    <property type="evidence" value="ECO:0007669"/>
    <property type="project" value="InterPro"/>
</dbReference>
<dbReference type="Proteomes" id="UP000231282">
    <property type="component" value="Unassembled WGS sequence"/>
</dbReference>
<comment type="subcellular location">
    <subcellularLocation>
        <location evidence="1">Membrane</location>
        <topology evidence="1">Multi-pass membrane protein</topology>
    </subcellularLocation>
</comment>
<keyword evidence="4 5" id="KW-0472">Membrane</keyword>
<feature type="transmembrane region" description="Helical" evidence="5">
    <location>
        <begin position="211"/>
        <end position="237"/>
    </location>
</feature>
<reference evidence="8" key="1">
    <citation type="submission" date="2017-09" db="EMBL/GenBank/DDBJ databases">
        <title>Depth-based differentiation of microbial function through sediment-hosted aquifers and enrichment of novel symbionts in the deep terrestrial subsurface.</title>
        <authorList>
            <person name="Probst A.J."/>
            <person name="Ladd B."/>
            <person name="Jarett J.K."/>
            <person name="Geller-Mcgrath D.E."/>
            <person name="Sieber C.M.K."/>
            <person name="Emerson J.B."/>
            <person name="Anantharaman K."/>
            <person name="Thomas B.C."/>
            <person name="Malmstrom R."/>
            <person name="Stieglmeier M."/>
            <person name="Klingl A."/>
            <person name="Woyke T."/>
            <person name="Ryan C.M."/>
            <person name="Banfield J.F."/>
        </authorList>
    </citation>
    <scope>NUCLEOTIDE SEQUENCE [LARGE SCALE GENOMIC DNA]</scope>
</reference>